<dbReference type="GO" id="GO:0006020">
    <property type="term" value="P:inositol metabolic process"/>
    <property type="evidence" value="ECO:0007669"/>
    <property type="project" value="TreeGrafter"/>
</dbReference>
<dbReference type="Proteomes" id="UP001193389">
    <property type="component" value="Chromosome"/>
</dbReference>
<evidence type="ECO:0000256" key="3">
    <source>
        <dbReference type="ARBA" id="ARBA00009759"/>
    </source>
</evidence>
<dbReference type="PROSITE" id="PS00629">
    <property type="entry name" value="IMP_1"/>
    <property type="match status" value="1"/>
</dbReference>
<name>A0A5K7SC70_9BACT</name>
<dbReference type="GO" id="GO:0008934">
    <property type="term" value="F:inositol monophosphate 1-phosphatase activity"/>
    <property type="evidence" value="ECO:0007669"/>
    <property type="project" value="InterPro"/>
</dbReference>
<evidence type="ECO:0000256" key="2">
    <source>
        <dbReference type="ARBA" id="ARBA00001946"/>
    </source>
</evidence>
<dbReference type="FunFam" id="3.30.540.10:FF:000003">
    <property type="entry name" value="Inositol-1-monophosphatase"/>
    <property type="match status" value="1"/>
</dbReference>
<comment type="cofactor">
    <cofactor evidence="2 7 8">
        <name>Mg(2+)</name>
        <dbReference type="ChEBI" id="CHEBI:18420"/>
    </cofactor>
</comment>
<dbReference type="EMBL" id="AP018694">
    <property type="protein sequence ID" value="BBE19160.1"/>
    <property type="molecule type" value="Genomic_DNA"/>
</dbReference>
<dbReference type="KEGG" id="anf:AQPE_3335"/>
<protein>
    <recommendedName>
        <fullName evidence="8">Inositol-1-monophosphatase</fullName>
        <ecNumber evidence="8">3.1.3.25</ecNumber>
    </recommendedName>
</protein>
<evidence type="ECO:0000256" key="5">
    <source>
        <dbReference type="ARBA" id="ARBA00022801"/>
    </source>
</evidence>
<feature type="binding site" evidence="7">
    <location>
        <position position="85"/>
    </location>
    <ligand>
        <name>Mg(2+)</name>
        <dbReference type="ChEBI" id="CHEBI:18420"/>
        <label>1</label>
        <note>catalytic</note>
    </ligand>
</feature>
<evidence type="ECO:0000256" key="7">
    <source>
        <dbReference type="PIRSR" id="PIRSR600760-2"/>
    </source>
</evidence>
<keyword evidence="10" id="KW-1185">Reference proteome</keyword>
<dbReference type="EC" id="3.1.3.25" evidence="8"/>
<dbReference type="AlphaFoldDB" id="A0A5K7SC70"/>
<dbReference type="InterPro" id="IPR020550">
    <property type="entry name" value="Inositol_monophosphatase_CS"/>
</dbReference>
<keyword evidence="6 7" id="KW-0460">Magnesium</keyword>
<dbReference type="InterPro" id="IPR033942">
    <property type="entry name" value="IMPase"/>
</dbReference>
<evidence type="ECO:0000256" key="6">
    <source>
        <dbReference type="ARBA" id="ARBA00022842"/>
    </source>
</evidence>
<proteinExistence type="inferred from homology"/>
<evidence type="ECO:0000313" key="9">
    <source>
        <dbReference type="EMBL" id="BBE19160.1"/>
    </source>
</evidence>
<evidence type="ECO:0000256" key="4">
    <source>
        <dbReference type="ARBA" id="ARBA00022723"/>
    </source>
</evidence>
<dbReference type="GO" id="GO:0046854">
    <property type="term" value="P:phosphatidylinositol phosphate biosynthetic process"/>
    <property type="evidence" value="ECO:0007669"/>
    <property type="project" value="InterPro"/>
</dbReference>
<dbReference type="PROSITE" id="PS00630">
    <property type="entry name" value="IMP_2"/>
    <property type="match status" value="1"/>
</dbReference>
<feature type="binding site" evidence="7">
    <location>
        <position position="69"/>
    </location>
    <ligand>
        <name>Mg(2+)</name>
        <dbReference type="ChEBI" id="CHEBI:18420"/>
        <label>1</label>
        <note>catalytic</note>
    </ligand>
</feature>
<dbReference type="CDD" id="cd01639">
    <property type="entry name" value="IMPase"/>
    <property type="match status" value="1"/>
</dbReference>
<dbReference type="PRINTS" id="PR01959">
    <property type="entry name" value="SBIMPHPHTASE"/>
</dbReference>
<reference evidence="9" key="1">
    <citation type="journal article" date="2020" name="Int. J. Syst. Evol. Microbiol.">
        <title>Aquipluma nitroreducens gen. nov. sp. nov., a novel facultatively anaerobic bacterium isolated from a freshwater lake.</title>
        <authorList>
            <person name="Watanabe M."/>
            <person name="Kojima H."/>
            <person name="Fukui M."/>
        </authorList>
    </citation>
    <scope>NUCLEOTIDE SEQUENCE</scope>
    <source>
        <strain evidence="9">MeG22</strain>
    </source>
</reference>
<dbReference type="Pfam" id="PF00459">
    <property type="entry name" value="Inositol_P"/>
    <property type="match status" value="1"/>
</dbReference>
<dbReference type="InterPro" id="IPR020583">
    <property type="entry name" value="Inositol_monoP_metal-BS"/>
</dbReference>
<dbReference type="PANTHER" id="PTHR20854">
    <property type="entry name" value="INOSITOL MONOPHOSPHATASE"/>
    <property type="match status" value="1"/>
</dbReference>
<evidence type="ECO:0000313" key="10">
    <source>
        <dbReference type="Proteomes" id="UP001193389"/>
    </source>
</evidence>
<evidence type="ECO:0000256" key="1">
    <source>
        <dbReference type="ARBA" id="ARBA00001033"/>
    </source>
</evidence>
<dbReference type="Gene3D" id="3.30.540.10">
    <property type="entry name" value="Fructose-1,6-Bisphosphatase, subunit A, domain 1"/>
    <property type="match status" value="1"/>
</dbReference>
<feature type="binding site" evidence="7">
    <location>
        <position position="87"/>
    </location>
    <ligand>
        <name>Mg(2+)</name>
        <dbReference type="ChEBI" id="CHEBI:18420"/>
        <label>1</label>
        <note>catalytic</note>
    </ligand>
</feature>
<accession>A0A5K7SC70</accession>
<dbReference type="SUPFAM" id="SSF56655">
    <property type="entry name" value="Carbohydrate phosphatase"/>
    <property type="match status" value="1"/>
</dbReference>
<sequence>MNFEILCTQVQELAREVGRFIYDERLKFTAEDIIHKGKADMVTYVDKTAEKTIVAALRELLPESGFIAEEGTAQDNGEKYRWVIDPLDGTTNYIHGISPFCVSIALMEDQEIIMGVVYEISLNEMFYAWKGSKAYLNGKEIHVSKASSTADSLIATGFPYYDFSKLDNYLKAMNFFMRNSHGMRRLGSAAADMAYVAAGRFEGFYEHALHSWDVAAGIIILKQAGGKVCDFSGGENYLFGGEMIACNANYFDEFYSIVNKHLG</sequence>
<feature type="binding site" evidence="7">
    <location>
        <position position="88"/>
    </location>
    <ligand>
        <name>Mg(2+)</name>
        <dbReference type="ChEBI" id="CHEBI:18420"/>
        <label>1</label>
        <note>catalytic</note>
    </ligand>
</feature>
<dbReference type="Gene3D" id="3.40.190.80">
    <property type="match status" value="1"/>
</dbReference>
<dbReference type="GO" id="GO:0046872">
    <property type="term" value="F:metal ion binding"/>
    <property type="evidence" value="ECO:0007669"/>
    <property type="project" value="UniProtKB-KW"/>
</dbReference>
<dbReference type="GO" id="GO:0007165">
    <property type="term" value="P:signal transduction"/>
    <property type="evidence" value="ECO:0007669"/>
    <property type="project" value="TreeGrafter"/>
</dbReference>
<keyword evidence="5 8" id="KW-0378">Hydrolase</keyword>
<dbReference type="RefSeq" id="WP_318347432.1">
    <property type="nucleotide sequence ID" value="NZ_AP018694.1"/>
</dbReference>
<dbReference type="InterPro" id="IPR022337">
    <property type="entry name" value="Inositol_monophosphatase_SuhB"/>
</dbReference>
<keyword evidence="4 7" id="KW-0479">Metal-binding</keyword>
<organism evidence="9 10">
    <name type="scientific">Aquipluma nitroreducens</name>
    <dbReference type="NCBI Taxonomy" id="2010828"/>
    <lineage>
        <taxon>Bacteria</taxon>
        <taxon>Pseudomonadati</taxon>
        <taxon>Bacteroidota</taxon>
        <taxon>Bacteroidia</taxon>
        <taxon>Marinilabiliales</taxon>
        <taxon>Prolixibacteraceae</taxon>
        <taxon>Aquipluma</taxon>
    </lineage>
</organism>
<comment type="catalytic activity">
    <reaction evidence="1 8">
        <text>a myo-inositol phosphate + H2O = myo-inositol + phosphate</text>
        <dbReference type="Rhea" id="RHEA:24056"/>
        <dbReference type="ChEBI" id="CHEBI:15377"/>
        <dbReference type="ChEBI" id="CHEBI:17268"/>
        <dbReference type="ChEBI" id="CHEBI:43474"/>
        <dbReference type="ChEBI" id="CHEBI:84139"/>
        <dbReference type="EC" id="3.1.3.25"/>
    </reaction>
</comment>
<dbReference type="PRINTS" id="PR00377">
    <property type="entry name" value="IMPHPHTASES"/>
</dbReference>
<comment type="similarity">
    <text evidence="3 8">Belongs to the inositol monophosphatase superfamily.</text>
</comment>
<feature type="binding site" evidence="7">
    <location>
        <position position="213"/>
    </location>
    <ligand>
        <name>Mg(2+)</name>
        <dbReference type="ChEBI" id="CHEBI:18420"/>
        <label>1</label>
        <note>catalytic</note>
    </ligand>
</feature>
<dbReference type="PANTHER" id="PTHR20854:SF4">
    <property type="entry name" value="INOSITOL-1-MONOPHOSPHATASE-RELATED"/>
    <property type="match status" value="1"/>
</dbReference>
<gene>
    <name evidence="9" type="ORF">AQPE_3335</name>
</gene>
<dbReference type="InterPro" id="IPR000760">
    <property type="entry name" value="Inositol_monophosphatase-like"/>
</dbReference>
<evidence type="ECO:0000256" key="8">
    <source>
        <dbReference type="RuleBase" id="RU364068"/>
    </source>
</evidence>